<dbReference type="SUPFAM" id="SSF54826">
    <property type="entry name" value="Enolase N-terminal domain-like"/>
    <property type="match status" value="1"/>
</dbReference>
<proteinExistence type="predicted"/>
<dbReference type="SFLD" id="SFLDF00009">
    <property type="entry name" value="o-succinylbenzoate_synthase"/>
    <property type="match status" value="1"/>
</dbReference>
<dbReference type="InterPro" id="IPR013342">
    <property type="entry name" value="Mandelate_racemase_C"/>
</dbReference>
<organism evidence="3 4">
    <name type="scientific">Candidatus Tanganyikabacteria bacterium</name>
    <dbReference type="NCBI Taxonomy" id="2961651"/>
    <lineage>
        <taxon>Bacteria</taxon>
        <taxon>Bacillati</taxon>
        <taxon>Candidatus Sericytochromatia</taxon>
        <taxon>Candidatus Tanganyikabacteria</taxon>
    </lineage>
</organism>
<comment type="caution">
    <text evidence="3">The sequence shown here is derived from an EMBL/GenBank/DDBJ whole genome shotgun (WGS) entry which is preliminary data.</text>
</comment>
<dbReference type="InterPro" id="IPR029065">
    <property type="entry name" value="Enolase_C-like"/>
</dbReference>
<dbReference type="SMART" id="SM00922">
    <property type="entry name" value="MR_MLE"/>
    <property type="match status" value="1"/>
</dbReference>
<dbReference type="Proteomes" id="UP000703893">
    <property type="component" value="Unassembled WGS sequence"/>
</dbReference>
<dbReference type="EMBL" id="VGJX01000178">
    <property type="protein sequence ID" value="MBM3274307.1"/>
    <property type="molecule type" value="Genomic_DNA"/>
</dbReference>
<dbReference type="Gene3D" id="3.30.390.10">
    <property type="entry name" value="Enolase-like, N-terminal domain"/>
    <property type="match status" value="1"/>
</dbReference>
<evidence type="ECO:0000313" key="4">
    <source>
        <dbReference type="Proteomes" id="UP000703893"/>
    </source>
</evidence>
<dbReference type="SUPFAM" id="SSF51604">
    <property type="entry name" value="Enolase C-terminal domain-like"/>
    <property type="match status" value="1"/>
</dbReference>
<dbReference type="Pfam" id="PF13378">
    <property type="entry name" value="MR_MLE_C"/>
    <property type="match status" value="1"/>
</dbReference>
<evidence type="ECO:0000259" key="2">
    <source>
        <dbReference type="SMART" id="SM00922"/>
    </source>
</evidence>
<dbReference type="GO" id="GO:0046872">
    <property type="term" value="F:metal ion binding"/>
    <property type="evidence" value="ECO:0007669"/>
    <property type="project" value="UniProtKB-KW"/>
</dbReference>
<feature type="domain" description="Mandelate racemase/muconate lactonizing enzyme C-terminal" evidence="2">
    <location>
        <begin position="121"/>
        <end position="216"/>
    </location>
</feature>
<dbReference type="GO" id="GO:0003824">
    <property type="term" value="F:catalytic activity"/>
    <property type="evidence" value="ECO:0007669"/>
    <property type="project" value="UniProtKB-ARBA"/>
</dbReference>
<evidence type="ECO:0000313" key="3">
    <source>
        <dbReference type="EMBL" id="MBM3274307.1"/>
    </source>
</evidence>
<reference evidence="3 4" key="1">
    <citation type="submission" date="2019-03" db="EMBL/GenBank/DDBJ databases">
        <title>Lake Tanganyika Metagenome-Assembled Genomes (MAGs).</title>
        <authorList>
            <person name="Tran P."/>
        </authorList>
    </citation>
    <scope>NUCLEOTIDE SEQUENCE [LARGE SCALE GENOMIC DNA]</scope>
    <source>
        <strain evidence="3">K_DeepCast_65m_m2_236</strain>
    </source>
</reference>
<dbReference type="SFLD" id="SFLDG00180">
    <property type="entry name" value="muconate_cycloisomerase"/>
    <property type="match status" value="1"/>
</dbReference>
<protein>
    <submittedName>
        <fullName evidence="3">Mandelate racemase/muconate lactonizing enzyme family protein</fullName>
    </submittedName>
</protein>
<accession>A0A938BIF5</accession>
<dbReference type="InterPro" id="IPR036849">
    <property type="entry name" value="Enolase-like_C_sf"/>
</dbReference>
<dbReference type="InterPro" id="IPR029017">
    <property type="entry name" value="Enolase-like_N"/>
</dbReference>
<evidence type="ECO:0000256" key="1">
    <source>
        <dbReference type="ARBA" id="ARBA00022723"/>
    </source>
</evidence>
<dbReference type="PANTHER" id="PTHR48073:SF2">
    <property type="entry name" value="O-SUCCINYLBENZOATE SYNTHASE"/>
    <property type="match status" value="1"/>
</dbReference>
<gene>
    <name evidence="3" type="ORF">FJZ00_04095</name>
</gene>
<keyword evidence="1" id="KW-0479">Metal-binding</keyword>
<dbReference type="PANTHER" id="PTHR48073">
    <property type="entry name" value="O-SUCCINYLBENZOATE SYNTHASE-RELATED"/>
    <property type="match status" value="1"/>
</dbReference>
<dbReference type="SFLD" id="SFLDS00001">
    <property type="entry name" value="Enolase"/>
    <property type="match status" value="1"/>
</dbReference>
<dbReference type="Gene3D" id="3.20.20.120">
    <property type="entry name" value="Enolase-like C-terminal domain"/>
    <property type="match status" value="1"/>
</dbReference>
<dbReference type="AlphaFoldDB" id="A0A938BIF5"/>
<name>A0A938BIF5_9BACT</name>
<sequence length="339" mass="34506">MVLAVRRGYRVDVMDDAGLTGTGEIAPLPEAGTERPSASKRAATAACALPAKDREGDLASIGPLLDELGLTHRVPAARAGFELALLDLAAKRKGCRVADLLSNGAAPLPVPISALAAGETDAELAKRAAGAVRGGIGTLKLKVGSRPLRDDIRRAAAIREAVGMQVKMRVDANRAWPLEEALAALASLREVEPEFVEEPCTDLLGLLAVAPDSGVPIAADESARPSASALLTGPRRPQFLILKVPPMGGLLPAWEVARRAEGAGVRVVVTSCLESPIGLAGALHLASALQAATPDAPAAGLGTLELFAGPSGGALPVTDGLMALPPGPGLGLELPAEAR</sequence>